<dbReference type="EMBL" id="JABEPQ010000003">
    <property type="protein sequence ID" value="NNM47124.1"/>
    <property type="molecule type" value="Genomic_DNA"/>
</dbReference>
<keyword evidence="3" id="KW-1185">Reference proteome</keyword>
<keyword evidence="1" id="KW-0812">Transmembrane</keyword>
<protein>
    <recommendedName>
        <fullName evidence="4">PH domain-containing protein</fullName>
    </recommendedName>
</protein>
<comment type="caution">
    <text evidence="2">The sequence shown here is derived from an EMBL/GenBank/DDBJ whole genome shotgun (WGS) entry which is preliminary data.</text>
</comment>
<dbReference type="RefSeq" id="WP_171244257.1">
    <property type="nucleotide sequence ID" value="NZ_JABEPQ010000003.1"/>
</dbReference>
<proteinExistence type="predicted"/>
<name>A0A849HKP8_9MICO</name>
<organism evidence="2 3">
    <name type="scientific">Knoellia koreensis</name>
    <dbReference type="NCBI Taxonomy" id="2730921"/>
    <lineage>
        <taxon>Bacteria</taxon>
        <taxon>Bacillati</taxon>
        <taxon>Actinomycetota</taxon>
        <taxon>Actinomycetes</taxon>
        <taxon>Micrococcales</taxon>
        <taxon>Intrasporangiaceae</taxon>
        <taxon>Knoellia</taxon>
    </lineage>
</organism>
<evidence type="ECO:0000313" key="3">
    <source>
        <dbReference type="Proteomes" id="UP000588586"/>
    </source>
</evidence>
<keyword evidence="1" id="KW-1133">Transmembrane helix</keyword>
<dbReference type="Proteomes" id="UP000588586">
    <property type="component" value="Unassembled WGS sequence"/>
</dbReference>
<dbReference type="AlphaFoldDB" id="A0A849HKP8"/>
<evidence type="ECO:0008006" key="4">
    <source>
        <dbReference type="Google" id="ProtNLM"/>
    </source>
</evidence>
<feature type="transmembrane region" description="Helical" evidence="1">
    <location>
        <begin position="31"/>
        <end position="51"/>
    </location>
</feature>
<sequence>MTDDGNRWGQHAVAPPSLDDAVLVVRAQRHLLWRAALPSGVIGLVLWWAGVNSDKPLPGLVSGGVLLVLSLLRVAFWDRGMAARSIVSTPTHLVLCQHGRPRRWIRWSAIQRLTVTRSTLLPEWSRNGAWFEAFPTPALNIEPPMAIVGGLGPMLISRRASASSAASVRAVAVEHGIPFD</sequence>
<reference evidence="2 3" key="1">
    <citation type="submission" date="2020-04" db="EMBL/GenBank/DDBJ databases">
        <title>Knoellia sp. isolate from air conditioner.</title>
        <authorList>
            <person name="Chea S."/>
            <person name="Kim D.-U."/>
        </authorList>
    </citation>
    <scope>NUCLEOTIDE SEQUENCE [LARGE SCALE GENOMIC DNA]</scope>
    <source>
        <strain evidence="2 3">DB2414S</strain>
    </source>
</reference>
<gene>
    <name evidence="2" type="ORF">HJG52_14070</name>
</gene>
<evidence type="ECO:0000313" key="2">
    <source>
        <dbReference type="EMBL" id="NNM47124.1"/>
    </source>
</evidence>
<keyword evidence="1" id="KW-0472">Membrane</keyword>
<feature type="transmembrane region" description="Helical" evidence="1">
    <location>
        <begin position="57"/>
        <end position="76"/>
    </location>
</feature>
<evidence type="ECO:0000256" key="1">
    <source>
        <dbReference type="SAM" id="Phobius"/>
    </source>
</evidence>
<accession>A0A849HKP8</accession>